<dbReference type="InterPro" id="IPR027417">
    <property type="entry name" value="P-loop_NTPase"/>
</dbReference>
<gene>
    <name evidence="1" type="ORF">M8H41_21685</name>
</gene>
<reference evidence="1" key="1">
    <citation type="submission" date="2022-05" db="EMBL/GenBank/DDBJ databases">
        <title>Expanded diversity of anoxic marine methylotrophy in a Black Sea sulfate reducing microorganism.</title>
        <authorList>
            <person name="Fischer P.Q."/>
            <person name="Stams A.J.M."/>
            <person name="Villanueva L."/>
            <person name="Sousa D.Z."/>
        </authorList>
    </citation>
    <scope>NUCLEOTIDE SEQUENCE</scope>
    <source>
        <strain evidence="1">P130</strain>
    </source>
</reference>
<accession>A0ABT8QW65</accession>
<dbReference type="PANTHER" id="PTHR37816:SF2">
    <property type="entry name" value="DNA TOPOLOGY MODULATION PROTEIN FLAR-RELATED PROTEIN"/>
    <property type="match status" value="1"/>
</dbReference>
<organism evidence="1 2">
    <name type="scientific">Desulfosporosinus nitroreducens</name>
    <dbReference type="NCBI Taxonomy" id="2018668"/>
    <lineage>
        <taxon>Bacteria</taxon>
        <taxon>Bacillati</taxon>
        <taxon>Bacillota</taxon>
        <taxon>Clostridia</taxon>
        <taxon>Eubacteriales</taxon>
        <taxon>Desulfitobacteriaceae</taxon>
        <taxon>Desulfosporosinus</taxon>
    </lineage>
</organism>
<evidence type="ECO:0000313" key="2">
    <source>
        <dbReference type="Proteomes" id="UP001176021"/>
    </source>
</evidence>
<name>A0ABT8QW65_9FIRM</name>
<sequence length="181" mass="21038">MERIHITGSSGSGTTTLGGALAERLSYQHFDTDNYFWLPTNPPFQKKRELEDRQTLLMTDLDSTDRWILSGSLSGWGDIFIPRFDLVVYLWISKDLRIERLVKRETRRYGKTEIEVGGKMYSAFNDFIQWASDYDNGGLNMRSKAMHEQWMASLNCKVLRLEGNMSVEERVETVIETIRKN</sequence>
<comment type="caution">
    <text evidence="1">The sequence shown here is derived from an EMBL/GenBank/DDBJ whole genome shotgun (WGS) entry which is preliminary data.</text>
</comment>
<dbReference type="NCBIfam" id="NF004861">
    <property type="entry name" value="PRK06217.1"/>
    <property type="match status" value="1"/>
</dbReference>
<protein>
    <submittedName>
        <fullName evidence="1">AAA family ATPase</fullName>
    </submittedName>
</protein>
<dbReference type="Gene3D" id="3.40.50.300">
    <property type="entry name" value="P-loop containing nucleotide triphosphate hydrolases"/>
    <property type="match status" value="1"/>
</dbReference>
<keyword evidence="2" id="KW-1185">Reference proteome</keyword>
<dbReference type="SUPFAM" id="SSF52540">
    <property type="entry name" value="P-loop containing nucleoside triphosphate hydrolases"/>
    <property type="match status" value="1"/>
</dbReference>
<dbReference type="InterPro" id="IPR052922">
    <property type="entry name" value="Cytidylate_Kinase-2"/>
</dbReference>
<dbReference type="PANTHER" id="PTHR37816">
    <property type="entry name" value="YALI0E33011P"/>
    <property type="match status" value="1"/>
</dbReference>
<dbReference type="Pfam" id="PF13238">
    <property type="entry name" value="AAA_18"/>
    <property type="match status" value="1"/>
</dbReference>
<dbReference type="EMBL" id="JAMJEV010000025">
    <property type="protein sequence ID" value="MDO0825430.1"/>
    <property type="molecule type" value="Genomic_DNA"/>
</dbReference>
<proteinExistence type="predicted"/>
<dbReference type="Proteomes" id="UP001176021">
    <property type="component" value="Unassembled WGS sequence"/>
</dbReference>
<evidence type="ECO:0000313" key="1">
    <source>
        <dbReference type="EMBL" id="MDO0825430.1"/>
    </source>
</evidence>